<dbReference type="InterPro" id="IPR037523">
    <property type="entry name" value="VOC_core"/>
</dbReference>
<dbReference type="OrthoDB" id="9812656at2"/>
<dbReference type="PANTHER" id="PTHR21366">
    <property type="entry name" value="GLYOXALASE FAMILY PROTEIN"/>
    <property type="match status" value="1"/>
</dbReference>
<organism evidence="2 3">
    <name type="scientific">Halomonas campaniensis</name>
    <dbReference type="NCBI Taxonomy" id="213554"/>
    <lineage>
        <taxon>Bacteria</taxon>
        <taxon>Pseudomonadati</taxon>
        <taxon>Pseudomonadota</taxon>
        <taxon>Gammaproteobacteria</taxon>
        <taxon>Oceanospirillales</taxon>
        <taxon>Halomonadaceae</taxon>
        <taxon>Halomonas</taxon>
    </lineage>
</organism>
<evidence type="ECO:0000313" key="2">
    <source>
        <dbReference type="EMBL" id="OWV31162.1"/>
    </source>
</evidence>
<dbReference type="EMBL" id="JPUA01000005">
    <property type="protein sequence ID" value="OWV31162.1"/>
    <property type="molecule type" value="Genomic_DNA"/>
</dbReference>
<dbReference type="CDD" id="cd07253">
    <property type="entry name" value="GLOD5"/>
    <property type="match status" value="1"/>
</dbReference>
<comment type="caution">
    <text evidence="2">The sequence shown here is derived from an EMBL/GenBank/DDBJ whole genome shotgun (WGS) entry which is preliminary data.</text>
</comment>
<keyword evidence="3" id="KW-1185">Reference proteome</keyword>
<dbReference type="PROSITE" id="PS51819">
    <property type="entry name" value="VOC"/>
    <property type="match status" value="1"/>
</dbReference>
<evidence type="ECO:0000313" key="3">
    <source>
        <dbReference type="Proteomes" id="UP000197334"/>
    </source>
</evidence>
<dbReference type="InterPro" id="IPR050383">
    <property type="entry name" value="GlyoxalaseI/FosfomycinResist"/>
</dbReference>
<dbReference type="AlphaFoldDB" id="A0A246S3W8"/>
<accession>A0A246S3W8</accession>
<dbReference type="PANTHER" id="PTHR21366:SF14">
    <property type="entry name" value="GLYOXALASE DOMAIN-CONTAINING PROTEIN 5"/>
    <property type="match status" value="1"/>
</dbReference>
<evidence type="ECO:0000259" key="1">
    <source>
        <dbReference type="PROSITE" id="PS51819"/>
    </source>
</evidence>
<dbReference type="InterPro" id="IPR004360">
    <property type="entry name" value="Glyas_Fos-R_dOase_dom"/>
</dbReference>
<gene>
    <name evidence="2" type="ORF">JI62_02725</name>
</gene>
<sequence>MHIDYLDHLVLTVHDLDSSISFYSQVLGMREETFGEGRKALVFGSQKINLHQAGQEFEPKAEQPTPGSADLCFIVATPLEKVMEELNSHDVAIVEGPVQRTGANGPIRSVYVRDPDMNLIELSNPL</sequence>
<dbReference type="RefSeq" id="WP_088698707.1">
    <property type="nucleotide sequence ID" value="NZ_JPUA01000005.1"/>
</dbReference>
<name>A0A246S3W8_9GAMM</name>
<dbReference type="Pfam" id="PF00903">
    <property type="entry name" value="Glyoxalase"/>
    <property type="match status" value="1"/>
</dbReference>
<feature type="domain" description="VOC" evidence="1">
    <location>
        <begin position="5"/>
        <end position="125"/>
    </location>
</feature>
<proteinExistence type="predicted"/>
<dbReference type="Proteomes" id="UP000197334">
    <property type="component" value="Unassembled WGS sequence"/>
</dbReference>
<dbReference type="Gene3D" id="3.10.180.10">
    <property type="entry name" value="2,3-Dihydroxybiphenyl 1,2-Dioxygenase, domain 1"/>
    <property type="match status" value="1"/>
</dbReference>
<reference evidence="2 3" key="1">
    <citation type="submission" date="2014-08" db="EMBL/GenBank/DDBJ databases">
        <title>Draft genome sequence of a novel L-asparaginase producing marine bacterium, Halomonas campaniensis.</title>
        <authorList>
            <person name="Sundarakrishnan B."/>
            <person name="Moushumi Priya A."/>
            <person name="Raman G."/>
            <person name="Sakthivel N."/>
            <person name="Park S."/>
            <person name="Jayachandran S."/>
        </authorList>
    </citation>
    <scope>NUCLEOTIDE SEQUENCE [LARGE SCALE GENOMIC DNA]</scope>
    <source>
        <strain evidence="2 3">SK03</strain>
    </source>
</reference>
<protein>
    <submittedName>
        <fullName evidence="2">Glyoxalase</fullName>
    </submittedName>
</protein>
<dbReference type="InterPro" id="IPR029068">
    <property type="entry name" value="Glyas_Bleomycin-R_OHBP_Dase"/>
</dbReference>
<dbReference type="SUPFAM" id="SSF54593">
    <property type="entry name" value="Glyoxalase/Bleomycin resistance protein/Dihydroxybiphenyl dioxygenase"/>
    <property type="match status" value="1"/>
</dbReference>